<accession>A0A849A365</accession>
<evidence type="ECO:0000256" key="14">
    <source>
        <dbReference type="ARBA" id="ARBA00048988"/>
    </source>
</evidence>
<dbReference type="SUPFAM" id="SSF52980">
    <property type="entry name" value="Restriction endonuclease-like"/>
    <property type="match status" value="1"/>
</dbReference>
<dbReference type="SUPFAM" id="SSF52540">
    <property type="entry name" value="P-loop containing nucleoside triphosphate hydrolases"/>
    <property type="match status" value="1"/>
</dbReference>
<keyword evidence="3 15" id="KW-0547">Nucleotide-binding</keyword>
<dbReference type="Gene3D" id="3.40.50.300">
    <property type="entry name" value="P-loop containing nucleotide triphosphate hydrolases"/>
    <property type="match status" value="2"/>
</dbReference>
<dbReference type="GO" id="GO:0008854">
    <property type="term" value="F:exodeoxyribonuclease V activity"/>
    <property type="evidence" value="ECO:0007669"/>
    <property type="project" value="UniProtKB-EC"/>
</dbReference>
<evidence type="ECO:0000256" key="13">
    <source>
        <dbReference type="ARBA" id="ARBA00034617"/>
    </source>
</evidence>
<evidence type="ECO:0000256" key="11">
    <source>
        <dbReference type="ARBA" id="ARBA00023204"/>
    </source>
</evidence>
<evidence type="ECO:0000256" key="12">
    <source>
        <dbReference type="ARBA" id="ARBA00023235"/>
    </source>
</evidence>
<proteinExistence type="inferred from homology"/>
<dbReference type="InterPro" id="IPR027417">
    <property type="entry name" value="P-loop_NTPase"/>
</dbReference>
<dbReference type="Proteomes" id="UP000562984">
    <property type="component" value="Unassembled WGS sequence"/>
</dbReference>
<evidence type="ECO:0000256" key="16">
    <source>
        <dbReference type="PROSITE-ProRule" id="PRU00560"/>
    </source>
</evidence>
<evidence type="ECO:0000256" key="1">
    <source>
        <dbReference type="ARBA" id="ARBA00022722"/>
    </source>
</evidence>
<dbReference type="GO" id="GO:0005829">
    <property type="term" value="C:cytosol"/>
    <property type="evidence" value="ECO:0007669"/>
    <property type="project" value="TreeGrafter"/>
</dbReference>
<evidence type="ECO:0000256" key="9">
    <source>
        <dbReference type="ARBA" id="ARBA00022842"/>
    </source>
</evidence>
<comment type="cofactor">
    <cofactor evidence="15">
        <name>Mg(2+)</name>
        <dbReference type="ChEBI" id="CHEBI:18420"/>
    </cofactor>
    <text evidence="15">Binds 1 Mg(2+) ion per subunit.</text>
</comment>
<evidence type="ECO:0000256" key="3">
    <source>
        <dbReference type="ARBA" id="ARBA00022741"/>
    </source>
</evidence>
<dbReference type="AlphaFoldDB" id="A0A849A365"/>
<comment type="miscellaneous">
    <text evidence="15">In the RecBCD complex, RecB has a slow 3'-5' helicase, an exonuclease activity and loads RecA onto ssDNA, RecD has a fast 5'-3' helicase activity, while RecC stimulates the ATPase and processivity of the RecB helicase and contributes to recognition of the Chi site.</text>
</comment>
<feature type="binding site" evidence="16">
    <location>
        <begin position="29"/>
        <end position="36"/>
    </location>
    <ligand>
        <name>ATP</name>
        <dbReference type="ChEBI" id="CHEBI:30616"/>
    </ligand>
</feature>
<evidence type="ECO:0000256" key="15">
    <source>
        <dbReference type="HAMAP-Rule" id="MF_01485"/>
    </source>
</evidence>
<dbReference type="GO" id="GO:0005524">
    <property type="term" value="F:ATP binding"/>
    <property type="evidence" value="ECO:0007669"/>
    <property type="project" value="UniProtKB-UniRule"/>
</dbReference>
<evidence type="ECO:0000259" key="17">
    <source>
        <dbReference type="PROSITE" id="PS51198"/>
    </source>
</evidence>
<reference evidence="19 20" key="1">
    <citation type="submission" date="2020-05" db="EMBL/GenBank/DDBJ databases">
        <title>Nakamurella sp. DB0629 isolated from air conditioner.</title>
        <authorList>
            <person name="Kim D.H."/>
            <person name="Kim D.-U."/>
        </authorList>
    </citation>
    <scope>NUCLEOTIDE SEQUENCE [LARGE SCALE GENOMIC DNA]</scope>
    <source>
        <strain evidence="19 20">DB0629</strain>
    </source>
</reference>
<evidence type="ECO:0000256" key="10">
    <source>
        <dbReference type="ARBA" id="ARBA00023125"/>
    </source>
</evidence>
<feature type="domain" description="UvrD-like helicase ATP-binding" evidence="17">
    <location>
        <begin position="8"/>
        <end position="337"/>
    </location>
</feature>
<feature type="active site" description="For nuclease activity" evidence="15">
    <location>
        <position position="1085"/>
    </location>
</feature>
<organism evidence="19 20">
    <name type="scientific">Nakamurella aerolata</name>
    <dbReference type="NCBI Taxonomy" id="1656892"/>
    <lineage>
        <taxon>Bacteria</taxon>
        <taxon>Bacillati</taxon>
        <taxon>Actinomycetota</taxon>
        <taxon>Actinomycetes</taxon>
        <taxon>Nakamurellales</taxon>
        <taxon>Nakamurellaceae</taxon>
        <taxon>Nakamurella</taxon>
    </lineage>
</organism>
<dbReference type="InterPro" id="IPR000212">
    <property type="entry name" value="DNA_helicase_UvrD/REP"/>
</dbReference>
<dbReference type="Pfam" id="PF13361">
    <property type="entry name" value="UvrD_C"/>
    <property type="match status" value="1"/>
</dbReference>
<evidence type="ECO:0000313" key="20">
    <source>
        <dbReference type="Proteomes" id="UP000562984"/>
    </source>
</evidence>
<feature type="region of interest" description="DNA-binding and helicase activity, interacts with RecC" evidence="15">
    <location>
        <begin position="1"/>
        <end position="730"/>
    </location>
</feature>
<feature type="binding site" evidence="15">
    <location>
        <position position="1085"/>
    </location>
    <ligand>
        <name>Mg(2+)</name>
        <dbReference type="ChEBI" id="CHEBI:18420"/>
    </ligand>
</feature>
<keyword evidence="4 15" id="KW-0227">DNA damage</keyword>
<comment type="catalytic activity">
    <reaction evidence="15">
        <text>Exonucleolytic cleavage (in the presence of ATP) in either 5'- to 3'- or 3'- to 5'-direction to yield 5'-phosphooligonucleotides.</text>
        <dbReference type="EC" id="3.1.11.5"/>
    </reaction>
</comment>
<protein>
    <recommendedName>
        <fullName evidence="15">RecBCD enzyme subunit RecB</fullName>
        <ecNumber evidence="15">3.1.11.5</ecNumber>
        <ecNumber evidence="15">5.6.2.4</ecNumber>
    </recommendedName>
    <alternativeName>
        <fullName evidence="15">DNA 3'-5' helicase subunit RecB</fullName>
    </alternativeName>
    <alternativeName>
        <fullName evidence="15">Exonuclease V subunit RecB</fullName>
        <shortName evidence="15">ExoV subunit RecB</shortName>
    </alternativeName>
    <alternativeName>
        <fullName evidence="15">Helicase/nuclease RecBCD subunit RecB</fullName>
    </alternativeName>
</protein>
<evidence type="ECO:0000313" key="19">
    <source>
        <dbReference type="EMBL" id="NNG35049.1"/>
    </source>
</evidence>
<keyword evidence="20" id="KW-1185">Reference proteome</keyword>
<feature type="binding site" evidence="15">
    <location>
        <position position="1056"/>
    </location>
    <ligand>
        <name>Mg(2+)</name>
        <dbReference type="ChEBI" id="CHEBI:18420"/>
    </ligand>
</feature>
<comment type="function">
    <text evidence="15">A helicase/nuclease that prepares dsDNA breaks (DSB) for recombinational DNA repair. Binds to DSBs and unwinds DNA via a highly rapid and processive ATP-dependent bidirectional helicase activity. Unwinds dsDNA until it encounters a Chi (crossover hotspot instigator) sequence from the 3' direction. Cuts ssDNA a few nucleotides 3' to the Chi site. The properties and activities of the enzyme are changed at Chi. The Chi-altered holoenzyme produces a long 3'-ssDNA overhang and facilitates RecA-binding to the ssDNA for homologous DNA recombination and repair. Holoenzyme degrades any linearized DNA that is unable to undergo homologous recombination. In the holoenzyme this subunit contributes ATPase, 3'-5' helicase, exonuclease activity and loads RecA onto ssDNA.</text>
</comment>
<dbReference type="GO" id="GO:0000287">
    <property type="term" value="F:magnesium ion binding"/>
    <property type="evidence" value="ECO:0007669"/>
    <property type="project" value="UniProtKB-UniRule"/>
</dbReference>
<keyword evidence="10 15" id="KW-0238">DNA-binding</keyword>
<dbReference type="InterPro" id="IPR014017">
    <property type="entry name" value="DNA_helicase_UvrD-like_C"/>
</dbReference>
<name>A0A849A365_9ACTN</name>
<dbReference type="GO" id="GO:0000724">
    <property type="term" value="P:double-strand break repair via homologous recombination"/>
    <property type="evidence" value="ECO:0007669"/>
    <property type="project" value="UniProtKB-UniRule"/>
</dbReference>
<keyword evidence="11 15" id="KW-0234">DNA repair</keyword>
<evidence type="ECO:0000256" key="6">
    <source>
        <dbReference type="ARBA" id="ARBA00022806"/>
    </source>
</evidence>
<evidence type="ECO:0000256" key="2">
    <source>
        <dbReference type="ARBA" id="ARBA00022723"/>
    </source>
</evidence>
<dbReference type="PROSITE" id="PS51217">
    <property type="entry name" value="UVRD_HELICASE_CTER"/>
    <property type="match status" value="1"/>
</dbReference>
<evidence type="ECO:0000256" key="4">
    <source>
        <dbReference type="ARBA" id="ARBA00022763"/>
    </source>
</evidence>
<keyword evidence="12 15" id="KW-0413">Isomerase</keyword>
<keyword evidence="8 15" id="KW-0067">ATP-binding</keyword>
<evidence type="ECO:0000259" key="18">
    <source>
        <dbReference type="PROSITE" id="PS51217"/>
    </source>
</evidence>
<dbReference type="Gene3D" id="3.90.320.10">
    <property type="match status" value="1"/>
</dbReference>
<dbReference type="EC" id="3.1.11.5" evidence="15"/>
<dbReference type="EMBL" id="JABEND010000002">
    <property type="protein sequence ID" value="NNG35049.1"/>
    <property type="molecule type" value="Genomic_DNA"/>
</dbReference>
<dbReference type="PROSITE" id="PS51198">
    <property type="entry name" value="UVRD_HELICASE_ATP_BIND"/>
    <property type="match status" value="1"/>
</dbReference>
<comment type="catalytic activity">
    <reaction evidence="14 15">
        <text>ATP + H2O = ADP + phosphate + H(+)</text>
        <dbReference type="Rhea" id="RHEA:13065"/>
        <dbReference type="ChEBI" id="CHEBI:15377"/>
        <dbReference type="ChEBI" id="CHEBI:15378"/>
        <dbReference type="ChEBI" id="CHEBI:30616"/>
        <dbReference type="ChEBI" id="CHEBI:43474"/>
        <dbReference type="ChEBI" id="CHEBI:456216"/>
        <dbReference type="EC" id="5.6.2.4"/>
    </reaction>
</comment>
<dbReference type="HAMAP" id="MF_01485">
    <property type="entry name" value="RecB"/>
    <property type="match status" value="1"/>
</dbReference>
<dbReference type="InterPro" id="IPR004586">
    <property type="entry name" value="RecB"/>
</dbReference>
<dbReference type="GO" id="GO:0003677">
    <property type="term" value="F:DNA binding"/>
    <property type="evidence" value="ECO:0007669"/>
    <property type="project" value="UniProtKB-UniRule"/>
</dbReference>
<feature type="region of interest" description="Nuclease activity, interacts with RecD and RecA" evidence="15">
    <location>
        <begin position="800"/>
        <end position="1193"/>
    </location>
</feature>
<dbReference type="GO" id="GO:0043138">
    <property type="term" value="F:3'-5' DNA helicase activity"/>
    <property type="evidence" value="ECO:0007669"/>
    <property type="project" value="UniProtKB-UniRule"/>
</dbReference>
<keyword evidence="5 15" id="KW-0378">Hydrolase</keyword>
<dbReference type="InterPro" id="IPR011335">
    <property type="entry name" value="Restrct_endonuc-II-like"/>
</dbReference>
<evidence type="ECO:0000256" key="7">
    <source>
        <dbReference type="ARBA" id="ARBA00022839"/>
    </source>
</evidence>
<dbReference type="EC" id="5.6.2.4" evidence="15"/>
<keyword evidence="7 15" id="KW-0269">Exonuclease</keyword>
<comment type="domain">
    <text evidence="15">The C-terminal domain has nuclease activity and interacts with RecD. It interacts with RecA, facilitating its loading onto ssDNA.</text>
</comment>
<feature type="binding site" evidence="15">
    <location>
        <position position="920"/>
    </location>
    <ligand>
        <name>Mg(2+)</name>
        <dbReference type="ChEBI" id="CHEBI:18420"/>
    </ligand>
</feature>
<dbReference type="PANTHER" id="PTHR11070">
    <property type="entry name" value="UVRD / RECB / PCRA DNA HELICASE FAMILY MEMBER"/>
    <property type="match status" value="1"/>
</dbReference>
<keyword evidence="2 15" id="KW-0479">Metal-binding</keyword>
<dbReference type="GO" id="GO:0009338">
    <property type="term" value="C:exodeoxyribonuclease V complex"/>
    <property type="evidence" value="ECO:0007669"/>
    <property type="project" value="TreeGrafter"/>
</dbReference>
<comment type="catalytic activity">
    <reaction evidence="13 15">
        <text>Couples ATP hydrolysis with the unwinding of duplex DNA by translocating in the 3'-5' direction.</text>
        <dbReference type="EC" id="5.6.2.4"/>
    </reaction>
</comment>
<comment type="caution">
    <text evidence="19">The sequence shown here is derived from an EMBL/GenBank/DDBJ whole genome shotgun (WGS) entry which is preliminary data.</text>
</comment>
<keyword evidence="6 15" id="KW-0347">Helicase</keyword>
<dbReference type="InterPro" id="IPR014016">
    <property type="entry name" value="UvrD-like_ATP-bd"/>
</dbReference>
<dbReference type="Pfam" id="PF00580">
    <property type="entry name" value="UvrD-helicase"/>
    <property type="match status" value="1"/>
</dbReference>
<comment type="subunit">
    <text evidence="15">Heterotrimer of RecB, RecC and RecD. All subunits contribute to DNA-binding. Interacts with RecA.</text>
</comment>
<dbReference type="Gene3D" id="1.10.486.10">
    <property type="entry name" value="PCRA, domain 4"/>
    <property type="match status" value="1"/>
</dbReference>
<evidence type="ECO:0000256" key="5">
    <source>
        <dbReference type="ARBA" id="ARBA00022801"/>
    </source>
</evidence>
<keyword evidence="1 15" id="KW-0540">Nuclease</keyword>
<evidence type="ECO:0000256" key="8">
    <source>
        <dbReference type="ARBA" id="ARBA00022840"/>
    </source>
</evidence>
<dbReference type="RefSeq" id="WP_171198971.1">
    <property type="nucleotide sequence ID" value="NZ_JABEND010000002.1"/>
</dbReference>
<keyword evidence="9 15" id="KW-0460">Magnesium</keyword>
<dbReference type="PANTHER" id="PTHR11070:SF23">
    <property type="entry name" value="RECBCD ENZYME SUBUNIT RECB"/>
    <property type="match status" value="1"/>
</dbReference>
<feature type="domain" description="UvrD-like helicase C-terminal" evidence="18">
    <location>
        <begin position="371"/>
        <end position="636"/>
    </location>
</feature>
<gene>
    <name evidence="15" type="primary">recB</name>
    <name evidence="19" type="ORF">HKD39_04850</name>
</gene>
<comment type="similarity">
    <text evidence="15">Belongs to the helicase family. UvrD subfamily.</text>
</comment>
<dbReference type="InterPro" id="IPR011604">
    <property type="entry name" value="PDDEXK-like_dom_sf"/>
</dbReference>
<comment type="domain">
    <text evidence="15">The N-terminal DNA-binding domain is a ssDNA-dependent ATPase and has ATP-dependent 3'-5' helicase function. This domain interacts with RecC.</text>
</comment>
<sequence>MSQRQDVLSETFSVTDPLPADRTTTVLEASAGTGKTYTIASLTVRYLAEGMASLPDMMLVTFGRMASQELRDRVRARIAEVEQALAHPRAAATSSDPVVALLAGEADQIELRRARLAGALASFDEATIATTHSFCQRMLGRLGIAADTEPGAALAEGGLELLNQVARDVYLARYADEQAPPLSLDDAQRIAVDAVGLPRAVLQPVDADPRSEAGHRVAFARAVREAFDLRKRRAGVLDFDDLQLRLAQALTDPTTGEIARQSLQSAYRVVLIDEFQDTDPVQWEILRAAFHGACTLVLIGDPKQAIYAFRGADVFTYLAASQAADRHATLGTNWRSDRPLVDALDSLWGGKALGDNRITVRGVQAHHQQQRISVPGEPAVIRLRQLRRHQVPQTSSGLAATGEARAAVVADLAVEVVQLLQSGATITEQGADGPARRPLSPSDIAVLVHTNKQGTMVRDALRKVGVPVVLTATSSVFATDAAQQWLTLLTALESPNRSGLARAAALTPFVGWTPERLATADDAELGELGDQIRDWARRFAAGGMAELLETVTVQGDLAARLLARDDGERLLTDLRHVADALHAQARQEHLGAAAITERLRRRIEQATSREATDELSRRLAAEHAAVQVITVHRSKGLEFGAVFVPFAWDKHVQDTPDPLRLHDSAGQQLLDVGGPDGSGYRDRRETHLAEDLGEDLRVMYVAFTRARSLLVLWWAPTHNSRYAPLSRLLLAPDRTATALPNKIEIGSDDAVSERFAELSAGTAGLSVEPAEPRRSARYVPAVESNAELAARSFTRDLDRTFHRTSYSRLTKDAHDELLAVAALAGNSGAGDDAADGAEAVAAVAGSGIIASTSEPESAGVQDEPLAAVPLGTVTLTGNAAAAPGGTADPAEADPVAAQLKAVLSPMRDLPGGTGFGTVVHEILEYLDTASTDLAAEVRSHVDKALAWQGDQPDLDPQLLTAALTAVFATPLGPLAAGRTLADFAPADRLAELEFELPLAGGDVADDGVSASTLGAIADALAATLPGGDPLAEYPQLLRDNVIAEQQLRGYLTGSIDAVFRLPDAPAAATAGREPADAAERYLVVDYKTNRLGDYVQPLSAWDYRPEAMAQAMMGSHYPLQALLYQVALHRYLRWRIPGYRPQTHLGGVLYLFVRGMSGPDTPAVGGIPCGVFSWQPPAELVLLTSDILAGREP</sequence>
<dbReference type="CDD" id="cd22352">
    <property type="entry name" value="RecB_C-like"/>
    <property type="match status" value="1"/>
</dbReference>